<accession>A0AB34KIJ1</accession>
<dbReference type="Pfam" id="PF00246">
    <property type="entry name" value="Peptidase_M14"/>
    <property type="match status" value="1"/>
</dbReference>
<evidence type="ECO:0000313" key="6">
    <source>
        <dbReference type="Proteomes" id="UP000803884"/>
    </source>
</evidence>
<feature type="chain" id="PRO_5044186586" description="Peptidase M14 domain-containing protein" evidence="3">
    <location>
        <begin position="22"/>
        <end position="554"/>
    </location>
</feature>
<dbReference type="GO" id="GO:0006508">
    <property type="term" value="P:proteolysis"/>
    <property type="evidence" value="ECO:0007669"/>
    <property type="project" value="InterPro"/>
</dbReference>
<evidence type="ECO:0000256" key="2">
    <source>
        <dbReference type="PROSITE-ProRule" id="PRU01379"/>
    </source>
</evidence>
<dbReference type="EMBL" id="JAAQHG020000023">
    <property type="protein sequence ID" value="KAL1584774.1"/>
    <property type="molecule type" value="Genomic_DNA"/>
</dbReference>
<evidence type="ECO:0000259" key="4">
    <source>
        <dbReference type="PROSITE" id="PS52035"/>
    </source>
</evidence>
<dbReference type="Gene3D" id="3.40.630.10">
    <property type="entry name" value="Zn peptidases"/>
    <property type="match status" value="1"/>
</dbReference>
<organism evidence="5 6">
    <name type="scientific">Cladosporium halotolerans</name>
    <dbReference type="NCBI Taxonomy" id="1052096"/>
    <lineage>
        <taxon>Eukaryota</taxon>
        <taxon>Fungi</taxon>
        <taxon>Dikarya</taxon>
        <taxon>Ascomycota</taxon>
        <taxon>Pezizomycotina</taxon>
        <taxon>Dothideomycetes</taxon>
        <taxon>Dothideomycetidae</taxon>
        <taxon>Cladosporiales</taxon>
        <taxon>Cladosporiaceae</taxon>
        <taxon>Cladosporium</taxon>
    </lineage>
</organism>
<dbReference type="GeneID" id="96008061"/>
<comment type="caution">
    <text evidence="5">The sequence shown here is derived from an EMBL/GenBank/DDBJ whole genome shotgun (WGS) entry which is preliminary data.</text>
</comment>
<reference evidence="5 6" key="1">
    <citation type="journal article" date="2020" name="Microbiol. Resour. Announc.">
        <title>Draft Genome Sequence of a Cladosporium Species Isolated from the Mesophotic Ascidian Didemnum maculosum.</title>
        <authorList>
            <person name="Gioti A."/>
            <person name="Siaperas R."/>
            <person name="Nikolaivits E."/>
            <person name="Le Goff G."/>
            <person name="Ouazzani J."/>
            <person name="Kotoulas G."/>
            <person name="Topakas E."/>
        </authorList>
    </citation>
    <scope>NUCLEOTIDE SEQUENCE [LARGE SCALE GENOMIC DNA]</scope>
    <source>
        <strain evidence="5 6">TM138-S3</strain>
    </source>
</reference>
<feature type="active site" description="Proton donor/acceptor" evidence="2">
    <location>
        <position position="337"/>
    </location>
</feature>
<proteinExistence type="inferred from homology"/>
<feature type="signal peptide" evidence="3">
    <location>
        <begin position="1"/>
        <end position="21"/>
    </location>
</feature>
<name>A0AB34KIJ1_9PEZI</name>
<dbReference type="GO" id="GO:0008270">
    <property type="term" value="F:zinc ion binding"/>
    <property type="evidence" value="ECO:0007669"/>
    <property type="project" value="InterPro"/>
</dbReference>
<sequence length="554" mass="60678">MLPLTTKVHLALLCLGGAASAQSAGRPAGTFYGGNDLAVNFDSEAVSRNFEDVDIQLLSPAFTSPDTIPSGFSNGTSGPTPDHEMDHFIRSIAFRNDWITYHGAELQSEQGRAIPYLFLTQPSHAAAGGNSTANTTSKSDKLRVYFQGAIHGNEPAADQGIMALLGKMDANATWTAKLLEKLDIMILPRYNPDGVSYFQREFGSNIDPNREGTKLVKQQSRDIRTLVSSFDPHVVADMHEFGGASVYGGVYRHGTDAMIAGAKNLNIHPDIRELTERTFSDGVSDYLIANDIRIEPYVTGSTSRVEGSPITFEEASAAPTTGRNAMGLSQAVVILCELRGIALADQHFQRRTVSSLLMLESILNIAHDNAHQVRETIETAVQDFIDGDAEIVITDSQPSENRTFTMVDIRNGSLVQAPIEFLSSTPALANFTRPKPEAYLIPKDWETVVDRLRVMGVELEELKEEYHGTVQAYNITTSELDGEYYEGTVLNTVTTSFYETEVALPAGSWRVSTRQKNAAQAFVTLEPESQVSYVSFGIIPVSAGWEYPIFREMA</sequence>
<dbReference type="PROSITE" id="PS52035">
    <property type="entry name" value="PEPTIDASE_M14"/>
    <property type="match status" value="1"/>
</dbReference>
<evidence type="ECO:0000313" key="5">
    <source>
        <dbReference type="EMBL" id="KAL1584774.1"/>
    </source>
</evidence>
<dbReference type="AlphaFoldDB" id="A0AB34KIJ1"/>
<dbReference type="Proteomes" id="UP000803884">
    <property type="component" value="Unassembled WGS sequence"/>
</dbReference>
<evidence type="ECO:0000256" key="1">
    <source>
        <dbReference type="ARBA" id="ARBA00005988"/>
    </source>
</evidence>
<protein>
    <recommendedName>
        <fullName evidence="4">Peptidase M14 domain-containing protein</fullName>
    </recommendedName>
</protein>
<gene>
    <name evidence="5" type="ORF">WHR41_06618</name>
</gene>
<keyword evidence="3" id="KW-0732">Signal</keyword>
<evidence type="ECO:0000256" key="3">
    <source>
        <dbReference type="SAM" id="SignalP"/>
    </source>
</evidence>
<keyword evidence="6" id="KW-1185">Reference proteome</keyword>
<feature type="domain" description="Peptidase M14" evidence="4">
    <location>
        <begin position="78"/>
        <end position="366"/>
    </location>
</feature>
<dbReference type="InterPro" id="IPR000834">
    <property type="entry name" value="Peptidase_M14"/>
</dbReference>
<comment type="similarity">
    <text evidence="1 2">Belongs to the peptidase M14 family.</text>
</comment>
<dbReference type="RefSeq" id="XP_069227880.1">
    <property type="nucleotide sequence ID" value="XM_069375223.1"/>
</dbReference>
<dbReference type="GO" id="GO:0004181">
    <property type="term" value="F:metallocarboxypeptidase activity"/>
    <property type="evidence" value="ECO:0007669"/>
    <property type="project" value="InterPro"/>
</dbReference>
<dbReference type="SUPFAM" id="SSF53187">
    <property type="entry name" value="Zn-dependent exopeptidases"/>
    <property type="match status" value="1"/>
</dbReference>